<dbReference type="InParanoid" id="A0A0D0E9P3"/>
<dbReference type="HOGENOM" id="CLU_1696093_0_0_1"/>
<name>A0A0D0E9P3_9AGAM</name>
<accession>A0A0D0E9P3</accession>
<evidence type="ECO:0000313" key="3">
    <source>
        <dbReference type="Proteomes" id="UP000054538"/>
    </source>
</evidence>
<dbReference type="EMBL" id="KN824854">
    <property type="protein sequence ID" value="KIK99614.1"/>
    <property type="molecule type" value="Genomic_DNA"/>
</dbReference>
<reference evidence="2 3" key="1">
    <citation type="submission" date="2014-04" db="EMBL/GenBank/DDBJ databases">
        <authorList>
            <consortium name="DOE Joint Genome Institute"/>
            <person name="Kuo A."/>
            <person name="Kohler A."/>
            <person name="Jargeat P."/>
            <person name="Nagy L.G."/>
            <person name="Floudas D."/>
            <person name="Copeland A."/>
            <person name="Barry K.W."/>
            <person name="Cichocki N."/>
            <person name="Veneault-Fourrey C."/>
            <person name="LaButti K."/>
            <person name="Lindquist E.A."/>
            <person name="Lipzen A."/>
            <person name="Lundell T."/>
            <person name="Morin E."/>
            <person name="Murat C."/>
            <person name="Sun H."/>
            <person name="Tunlid A."/>
            <person name="Henrissat B."/>
            <person name="Grigoriev I.V."/>
            <person name="Hibbett D.S."/>
            <person name="Martin F."/>
            <person name="Nordberg H.P."/>
            <person name="Cantor M.N."/>
            <person name="Hua S.X."/>
        </authorList>
    </citation>
    <scope>NUCLEOTIDE SEQUENCE [LARGE SCALE GENOMIC DNA]</scope>
    <source>
        <strain evidence="2 3">Ve08.2h10</strain>
    </source>
</reference>
<evidence type="ECO:0000256" key="1">
    <source>
        <dbReference type="SAM" id="MobiDB-lite"/>
    </source>
</evidence>
<feature type="region of interest" description="Disordered" evidence="1">
    <location>
        <begin position="131"/>
        <end position="155"/>
    </location>
</feature>
<dbReference type="AlphaFoldDB" id="A0A0D0E9P3"/>
<dbReference type="OrthoDB" id="2691962at2759"/>
<proteinExistence type="predicted"/>
<reference evidence="3" key="2">
    <citation type="submission" date="2015-01" db="EMBL/GenBank/DDBJ databases">
        <title>Evolutionary Origins and Diversification of the Mycorrhizal Mutualists.</title>
        <authorList>
            <consortium name="DOE Joint Genome Institute"/>
            <consortium name="Mycorrhizal Genomics Consortium"/>
            <person name="Kohler A."/>
            <person name="Kuo A."/>
            <person name="Nagy L.G."/>
            <person name="Floudas D."/>
            <person name="Copeland A."/>
            <person name="Barry K.W."/>
            <person name="Cichocki N."/>
            <person name="Veneault-Fourrey C."/>
            <person name="LaButti K."/>
            <person name="Lindquist E.A."/>
            <person name="Lipzen A."/>
            <person name="Lundell T."/>
            <person name="Morin E."/>
            <person name="Murat C."/>
            <person name="Riley R."/>
            <person name="Ohm R."/>
            <person name="Sun H."/>
            <person name="Tunlid A."/>
            <person name="Henrissat B."/>
            <person name="Grigoriev I.V."/>
            <person name="Hibbett D.S."/>
            <person name="Martin F."/>
        </authorList>
    </citation>
    <scope>NUCLEOTIDE SEQUENCE [LARGE SCALE GENOMIC DNA]</scope>
    <source>
        <strain evidence="3">Ve08.2h10</strain>
    </source>
</reference>
<evidence type="ECO:0000313" key="2">
    <source>
        <dbReference type="EMBL" id="KIK99614.1"/>
    </source>
</evidence>
<dbReference type="Proteomes" id="UP000054538">
    <property type="component" value="Unassembled WGS sequence"/>
</dbReference>
<protein>
    <submittedName>
        <fullName evidence="2">Unplaced genomic scaffold scaffold_32, whole genome shotgun sequence</fullName>
    </submittedName>
</protein>
<organism evidence="2 3">
    <name type="scientific">Paxillus rubicundulus Ve08.2h10</name>
    <dbReference type="NCBI Taxonomy" id="930991"/>
    <lineage>
        <taxon>Eukaryota</taxon>
        <taxon>Fungi</taxon>
        <taxon>Dikarya</taxon>
        <taxon>Basidiomycota</taxon>
        <taxon>Agaricomycotina</taxon>
        <taxon>Agaricomycetes</taxon>
        <taxon>Agaricomycetidae</taxon>
        <taxon>Boletales</taxon>
        <taxon>Paxilineae</taxon>
        <taxon>Paxillaceae</taxon>
        <taxon>Paxillus</taxon>
    </lineage>
</organism>
<gene>
    <name evidence="2" type="ORF">PAXRUDRAFT_131663</name>
</gene>
<sequence>MAKEFLQLATDGHNWSVWYERLEQALNELRTDTYLYETMLDAYNEQTNAQVQCTIMSMLPDSLFTQIHHFDSVHKWFEYLRNKLKNKYAATQELLHDIWSTTTMWEAVYSLKMCSDICDTSHCDDNVSNGSIRQNHNVPHNSTTAHQECKQEPRS</sequence>
<keyword evidence="3" id="KW-1185">Reference proteome</keyword>
<feature type="compositionally biased region" description="Polar residues" evidence="1">
    <location>
        <begin position="131"/>
        <end position="146"/>
    </location>
</feature>